<dbReference type="EMBL" id="PFKX01000050">
    <property type="protein sequence ID" value="PIY58099.1"/>
    <property type="molecule type" value="Genomic_DNA"/>
</dbReference>
<evidence type="ECO:0000313" key="1">
    <source>
        <dbReference type="EMBL" id="PIY58099.1"/>
    </source>
</evidence>
<proteinExistence type="predicted"/>
<evidence type="ECO:0000313" key="2">
    <source>
        <dbReference type="Proteomes" id="UP000230732"/>
    </source>
</evidence>
<accession>A0A2M7Q4F8</accession>
<dbReference type="Proteomes" id="UP000230732">
    <property type="component" value="Unassembled WGS sequence"/>
</dbReference>
<reference evidence="2" key="1">
    <citation type="submission" date="2017-09" db="EMBL/GenBank/DDBJ databases">
        <title>Depth-based differentiation of microbial function through sediment-hosted aquifers and enrichment of novel symbionts in the deep terrestrial subsurface.</title>
        <authorList>
            <person name="Probst A.J."/>
            <person name="Ladd B."/>
            <person name="Jarett J.K."/>
            <person name="Geller-Mcgrath D.E."/>
            <person name="Sieber C.M.K."/>
            <person name="Emerson J.B."/>
            <person name="Anantharaman K."/>
            <person name="Thomas B.C."/>
            <person name="Malmstrom R."/>
            <person name="Stieglmeier M."/>
            <person name="Klingl A."/>
            <person name="Woyke T."/>
            <person name="Ryan C.M."/>
            <person name="Banfield J.F."/>
        </authorList>
    </citation>
    <scope>NUCLEOTIDE SEQUENCE [LARGE SCALE GENOMIC DNA]</scope>
</reference>
<comment type="caution">
    <text evidence="1">The sequence shown here is derived from an EMBL/GenBank/DDBJ whole genome shotgun (WGS) entry which is preliminary data.</text>
</comment>
<gene>
    <name evidence="1" type="ORF">COY98_03830</name>
</gene>
<dbReference type="AlphaFoldDB" id="A0A2M7Q4F8"/>
<organism evidence="1 2">
    <name type="scientific">Candidatus Yonathbacteria bacterium CG_4_10_14_0_8_um_filter_43_17</name>
    <dbReference type="NCBI Taxonomy" id="1975099"/>
    <lineage>
        <taxon>Bacteria</taxon>
        <taxon>Candidatus Yonathiibacteriota</taxon>
    </lineage>
</organism>
<name>A0A2M7Q4F8_9BACT</name>
<sequence>RQERACREATRNAIFALRAKVFSEIEKARGRAGAGSFEQSSKQNGSFATNLFVRPIGDVKRFLISIAQKLTFQYAYE</sequence>
<protein>
    <submittedName>
        <fullName evidence="1">Uncharacterized protein</fullName>
    </submittedName>
</protein>
<feature type="non-terminal residue" evidence="1">
    <location>
        <position position="1"/>
    </location>
</feature>